<dbReference type="PRINTS" id="PR00371">
    <property type="entry name" value="FPNCR"/>
</dbReference>
<dbReference type="Gene3D" id="3.40.50.360">
    <property type="match status" value="1"/>
</dbReference>
<dbReference type="PANTHER" id="PTHR19384">
    <property type="entry name" value="NITRIC OXIDE SYNTHASE-RELATED"/>
    <property type="match status" value="1"/>
</dbReference>
<gene>
    <name evidence="6" type="ORF">SAMN04488096_10580</name>
</gene>
<feature type="transmembrane region" description="Helical" evidence="3">
    <location>
        <begin position="129"/>
        <end position="150"/>
    </location>
</feature>
<evidence type="ECO:0000256" key="2">
    <source>
        <dbReference type="ARBA" id="ARBA00023797"/>
    </source>
</evidence>
<dbReference type="PROSITE" id="PS51384">
    <property type="entry name" value="FAD_FR"/>
    <property type="match status" value="1"/>
</dbReference>
<dbReference type="STRING" id="579105.SAMN04488096_10580"/>
<dbReference type="SUPFAM" id="SSF63380">
    <property type="entry name" value="Riboflavin synthase domain-like"/>
    <property type="match status" value="1"/>
</dbReference>
<dbReference type="InterPro" id="IPR039261">
    <property type="entry name" value="FNR_nucleotide-bd"/>
</dbReference>
<dbReference type="GO" id="GO:0010181">
    <property type="term" value="F:FMN binding"/>
    <property type="evidence" value="ECO:0007669"/>
    <property type="project" value="InterPro"/>
</dbReference>
<dbReference type="AlphaFoldDB" id="A0A1M6EH46"/>
<dbReference type="OrthoDB" id="9789468at2"/>
<dbReference type="InterPro" id="IPR017927">
    <property type="entry name" value="FAD-bd_FR_type"/>
</dbReference>
<dbReference type="SUPFAM" id="SSF52343">
    <property type="entry name" value="Ferredoxin reductase-like, C-terminal NADP-linked domain"/>
    <property type="match status" value="1"/>
</dbReference>
<dbReference type="InterPro" id="IPR029039">
    <property type="entry name" value="Flavoprotein-like_sf"/>
</dbReference>
<dbReference type="InterPro" id="IPR001094">
    <property type="entry name" value="Flavdoxin-like"/>
</dbReference>
<evidence type="ECO:0000313" key="7">
    <source>
        <dbReference type="Proteomes" id="UP000184225"/>
    </source>
</evidence>
<dbReference type="InterPro" id="IPR005625">
    <property type="entry name" value="PepSY-ass_TM"/>
</dbReference>
<feature type="domain" description="Flavodoxin-like" evidence="4">
    <location>
        <begin position="340"/>
        <end position="475"/>
    </location>
</feature>
<feature type="transmembrane region" description="Helical" evidence="3">
    <location>
        <begin position="12"/>
        <end position="33"/>
    </location>
</feature>
<dbReference type="Pfam" id="PF03929">
    <property type="entry name" value="PepSY_TM"/>
    <property type="match status" value="1"/>
</dbReference>
<dbReference type="Gene3D" id="2.40.30.10">
    <property type="entry name" value="Translation factors"/>
    <property type="match status" value="1"/>
</dbReference>
<dbReference type="EMBL" id="FQYY01000005">
    <property type="protein sequence ID" value="SHI84709.1"/>
    <property type="molecule type" value="Genomic_DNA"/>
</dbReference>
<dbReference type="RefSeq" id="WP_073150295.1">
    <property type="nucleotide sequence ID" value="NZ_FQYY01000005.1"/>
</dbReference>
<dbReference type="InterPro" id="IPR001433">
    <property type="entry name" value="OxRdtase_FAD/NAD-bd"/>
</dbReference>
<keyword evidence="1" id="KW-0285">Flavoprotein</keyword>
<keyword evidence="3" id="KW-0472">Membrane</keyword>
<evidence type="ECO:0000256" key="1">
    <source>
        <dbReference type="ARBA" id="ARBA00022630"/>
    </source>
</evidence>
<evidence type="ECO:0000259" key="5">
    <source>
        <dbReference type="PROSITE" id="PS51384"/>
    </source>
</evidence>
<dbReference type="PANTHER" id="PTHR19384:SF17">
    <property type="entry name" value="NADPH--CYTOCHROME P450 REDUCTASE"/>
    <property type="match status" value="1"/>
</dbReference>
<dbReference type="Gene3D" id="3.40.50.80">
    <property type="entry name" value="Nucleotide-binding domain of ferredoxin-NADP reductase (FNR) module"/>
    <property type="match status" value="1"/>
</dbReference>
<dbReference type="EC" id="1.6.2.4" evidence="2"/>
<feature type="transmembrane region" description="Helical" evidence="3">
    <location>
        <begin position="338"/>
        <end position="358"/>
    </location>
</feature>
<dbReference type="InterPro" id="IPR008254">
    <property type="entry name" value="Flavodoxin/NO_synth"/>
</dbReference>
<evidence type="ECO:0000313" key="6">
    <source>
        <dbReference type="EMBL" id="SHI84709.1"/>
    </source>
</evidence>
<proteinExistence type="predicted"/>
<dbReference type="Pfam" id="PF00175">
    <property type="entry name" value="NAD_binding_1"/>
    <property type="match status" value="1"/>
</dbReference>
<sequence>MIISFWRYSHLALAVSSFLFILTASLTGIILAFEPIQQEIESPVFAVEEINTATLITSLKDNYLEVFGVKVDNYHRVSASVITEDGDMAEFYINPATGEKVGDIAQESSVFQFARSLHRSLFLKTTGRFFVGLTSFFLLIISITGLVLLLKRQQGLKNIFSSIIKENFYQYGHVYLGRIFLIPIVIISFSGVYLSLFQFNILNHAIFNAEIDLEKIQASPEISIAEFPIFKNTPVSKVKAIEFPFSTEVSDYYLVELQDRNLAVNQFTGAILDEDQSSVTNQIWQYSYVLHTGEGNLIWAFVLLLSCVSILFFIYSGFKITLKRKASKIKNKFKQADCTHLILVGSETGSTLSFAVWFQQELIKQGKKTFIAQMNEFSYHKNLQHLIVFTATYGVGEPPTNATKFETKLKSIEFINKINYSVLGFGSFAYPDFCKFAYTTENLLDQKNNADCFLSLHTINNKSEESFNRWLAQWGSLSELNFPKFEGELLSEKRKKKTYQVVNKTPILANHHTFMVELKSVKKQNLKSGDLLAVSPGENHHDRLYSLGVSSANTILLSVKLHENGVCSTYLNNLNVGDLVQASRLKNKSFYFPKKAKKVIMIATGTGIAPFLGMITHNTKKNPVDLYWGARDHKALTHYQAIINSAMENDRLERFIPVYSREDKKHYVQNQLRENIPQIVELFKNGGVIMICGSIFMQQEVLALLTEICEDNALKSLSAYQNKGQLLMDCY</sequence>
<dbReference type="GO" id="GO:0050660">
    <property type="term" value="F:flavin adenine dinucleotide binding"/>
    <property type="evidence" value="ECO:0007669"/>
    <property type="project" value="TreeGrafter"/>
</dbReference>
<accession>A0A1M6EH46</accession>
<dbReference type="GO" id="GO:0004783">
    <property type="term" value="F:sulfite reductase (NADPH) activity"/>
    <property type="evidence" value="ECO:0007669"/>
    <property type="project" value="TreeGrafter"/>
</dbReference>
<dbReference type="InterPro" id="IPR001709">
    <property type="entry name" value="Flavoprot_Pyr_Nucl_cyt_Rdtase"/>
</dbReference>
<organism evidence="6 7">
    <name type="scientific">Mesonia phycicola</name>
    <dbReference type="NCBI Taxonomy" id="579105"/>
    <lineage>
        <taxon>Bacteria</taxon>
        <taxon>Pseudomonadati</taxon>
        <taxon>Bacteroidota</taxon>
        <taxon>Flavobacteriia</taxon>
        <taxon>Flavobacteriales</taxon>
        <taxon>Flavobacteriaceae</taxon>
        <taxon>Mesonia</taxon>
    </lineage>
</organism>
<dbReference type="Proteomes" id="UP000184225">
    <property type="component" value="Unassembled WGS sequence"/>
</dbReference>
<keyword evidence="3" id="KW-0812">Transmembrane</keyword>
<keyword evidence="3" id="KW-1133">Transmembrane helix</keyword>
<feature type="domain" description="FAD-binding FR-type" evidence="5">
    <location>
        <begin position="494"/>
        <end position="593"/>
    </location>
</feature>
<dbReference type="InterPro" id="IPR017938">
    <property type="entry name" value="Riboflavin_synthase-like_b-brl"/>
</dbReference>
<evidence type="ECO:0000259" key="4">
    <source>
        <dbReference type="PROSITE" id="PS50902"/>
    </source>
</evidence>
<feature type="transmembrane region" description="Helical" evidence="3">
    <location>
        <begin position="171"/>
        <end position="194"/>
    </location>
</feature>
<name>A0A1M6EH46_9FLAO</name>
<reference evidence="6 7" key="1">
    <citation type="submission" date="2016-11" db="EMBL/GenBank/DDBJ databases">
        <authorList>
            <person name="Jaros S."/>
            <person name="Januszkiewicz K."/>
            <person name="Wedrychowicz H."/>
        </authorList>
    </citation>
    <scope>NUCLEOTIDE SEQUENCE [LARGE SCALE GENOMIC DNA]</scope>
    <source>
        <strain evidence="6 7">DSM 21425</strain>
    </source>
</reference>
<keyword evidence="7" id="KW-1185">Reference proteome</keyword>
<dbReference type="GO" id="GO:0005829">
    <property type="term" value="C:cytosol"/>
    <property type="evidence" value="ECO:0007669"/>
    <property type="project" value="TreeGrafter"/>
</dbReference>
<dbReference type="PROSITE" id="PS50902">
    <property type="entry name" value="FLAVODOXIN_LIKE"/>
    <property type="match status" value="1"/>
</dbReference>
<dbReference type="PRINTS" id="PR00369">
    <property type="entry name" value="FLAVODOXIN"/>
</dbReference>
<protein>
    <recommendedName>
        <fullName evidence="2">NADPH--hemoprotein reductase</fullName>
        <ecNumber evidence="2">1.6.2.4</ecNumber>
    </recommendedName>
</protein>
<dbReference type="SUPFAM" id="SSF52218">
    <property type="entry name" value="Flavoproteins"/>
    <property type="match status" value="1"/>
</dbReference>
<evidence type="ECO:0000256" key="3">
    <source>
        <dbReference type="SAM" id="Phobius"/>
    </source>
</evidence>
<feature type="transmembrane region" description="Helical" evidence="3">
    <location>
        <begin position="297"/>
        <end position="318"/>
    </location>
</feature>
<dbReference type="Pfam" id="PF00258">
    <property type="entry name" value="Flavodoxin_1"/>
    <property type="match status" value="1"/>
</dbReference>